<dbReference type="EMBL" id="MTHB01000011">
    <property type="protein sequence ID" value="OXC80603.1"/>
    <property type="molecule type" value="Genomic_DNA"/>
</dbReference>
<dbReference type="OrthoDB" id="9807293at2"/>
<dbReference type="GO" id="GO:0015250">
    <property type="term" value="F:water channel activity"/>
    <property type="evidence" value="ECO:0007669"/>
    <property type="project" value="TreeGrafter"/>
</dbReference>
<name>A0A226XBD9_CABSO</name>
<protein>
    <submittedName>
        <fullName evidence="10">Aquaporin Z</fullName>
    </submittedName>
</protein>
<evidence type="ECO:0000256" key="4">
    <source>
        <dbReference type="ARBA" id="ARBA00022475"/>
    </source>
</evidence>
<keyword evidence="6 9" id="KW-1133">Transmembrane helix</keyword>
<dbReference type="Pfam" id="PF00230">
    <property type="entry name" value="MIP"/>
    <property type="match status" value="1"/>
</dbReference>
<feature type="transmembrane region" description="Helical" evidence="9">
    <location>
        <begin position="131"/>
        <end position="152"/>
    </location>
</feature>
<dbReference type="PANTHER" id="PTHR19139">
    <property type="entry name" value="AQUAPORIN TRANSPORTER"/>
    <property type="match status" value="1"/>
</dbReference>
<dbReference type="InterPro" id="IPR034294">
    <property type="entry name" value="Aquaporin_transptr"/>
</dbReference>
<sequence>MFKKLIGECAGSFSLIFFGCGSTALASGYFRSDIGLVCQALAFGLAATTLVYVLRPVCAAHFNPAVTVGFAIANRFPVRDLVPTITAQIGGATAGGWFLYVVASGRPGVSPDLIAFGANGYGAHSPAGYQLHAALIVEALMTFVFVLVTLSVASGRQARFNGSVLIGLSLTLCSLLAIPVTNGSLNPARSTGVALVVGGWALDQLWLFWAAPLAGGVLAGLVHPMLQRSATSKSEPLTHVGRIDGVLDKQLS</sequence>
<comment type="similarity">
    <text evidence="2 8">Belongs to the MIP/aquaporin (TC 1.A.8) family.</text>
</comment>
<dbReference type="PANTHER" id="PTHR19139:SF199">
    <property type="entry name" value="MIP17260P"/>
    <property type="match status" value="1"/>
</dbReference>
<evidence type="ECO:0000313" key="11">
    <source>
        <dbReference type="Proteomes" id="UP000214720"/>
    </source>
</evidence>
<keyword evidence="5 8" id="KW-0812">Transmembrane</keyword>
<gene>
    <name evidence="10" type="ORF">BSU04_00535</name>
</gene>
<accession>A0A226XBD9</accession>
<keyword evidence="7 9" id="KW-0472">Membrane</keyword>
<comment type="caution">
    <text evidence="10">The sequence shown here is derived from an EMBL/GenBank/DDBJ whole genome shotgun (WGS) entry which is preliminary data.</text>
</comment>
<keyword evidence="4" id="KW-1003">Cell membrane</keyword>
<evidence type="ECO:0000256" key="3">
    <source>
        <dbReference type="ARBA" id="ARBA00022448"/>
    </source>
</evidence>
<evidence type="ECO:0000256" key="5">
    <source>
        <dbReference type="ARBA" id="ARBA00022692"/>
    </source>
</evidence>
<reference evidence="11" key="1">
    <citation type="submission" date="2017-01" db="EMBL/GenBank/DDBJ databases">
        <title>Genome Analysis of Deinococcus marmoris KOPRI26562.</title>
        <authorList>
            <person name="Kim J.H."/>
            <person name="Oh H.-M."/>
        </authorList>
    </citation>
    <scope>NUCLEOTIDE SEQUENCE [LARGE SCALE GENOMIC DNA]</scope>
    <source>
        <strain evidence="11">PAMC 26633</strain>
    </source>
</reference>
<feature type="transmembrane region" description="Helical" evidence="9">
    <location>
        <begin position="164"/>
        <end position="185"/>
    </location>
</feature>
<comment type="subcellular location">
    <subcellularLocation>
        <location evidence="1">Cell membrane</location>
        <topology evidence="1">Multi-pass membrane protein</topology>
    </subcellularLocation>
</comment>
<feature type="transmembrane region" description="Helical" evidence="9">
    <location>
        <begin position="205"/>
        <end position="226"/>
    </location>
</feature>
<keyword evidence="3 8" id="KW-0813">Transport</keyword>
<evidence type="ECO:0000256" key="9">
    <source>
        <dbReference type="SAM" id="Phobius"/>
    </source>
</evidence>
<dbReference type="RefSeq" id="WP_089158766.1">
    <property type="nucleotide sequence ID" value="NZ_MTHB01000011.1"/>
</dbReference>
<proteinExistence type="inferred from homology"/>
<feature type="transmembrane region" description="Helical" evidence="9">
    <location>
        <begin position="34"/>
        <end position="54"/>
    </location>
</feature>
<evidence type="ECO:0000313" key="10">
    <source>
        <dbReference type="EMBL" id="OXC80603.1"/>
    </source>
</evidence>
<evidence type="ECO:0000256" key="7">
    <source>
        <dbReference type="ARBA" id="ARBA00023136"/>
    </source>
</evidence>
<dbReference type="PROSITE" id="PS51257">
    <property type="entry name" value="PROKAR_LIPOPROTEIN"/>
    <property type="match status" value="1"/>
</dbReference>
<organism evidence="10 11">
    <name type="scientific">Caballeronia sordidicola</name>
    <name type="common">Burkholderia sordidicola</name>
    <dbReference type="NCBI Taxonomy" id="196367"/>
    <lineage>
        <taxon>Bacteria</taxon>
        <taxon>Pseudomonadati</taxon>
        <taxon>Pseudomonadota</taxon>
        <taxon>Betaproteobacteria</taxon>
        <taxon>Burkholderiales</taxon>
        <taxon>Burkholderiaceae</taxon>
        <taxon>Caballeronia</taxon>
    </lineage>
</organism>
<dbReference type="AlphaFoldDB" id="A0A226XBD9"/>
<dbReference type="PROSITE" id="PS00221">
    <property type="entry name" value="MIP"/>
    <property type="match status" value="1"/>
</dbReference>
<evidence type="ECO:0000256" key="6">
    <source>
        <dbReference type="ARBA" id="ARBA00022989"/>
    </source>
</evidence>
<dbReference type="InterPro" id="IPR022357">
    <property type="entry name" value="MIP_CS"/>
</dbReference>
<dbReference type="InterPro" id="IPR000425">
    <property type="entry name" value="MIP"/>
</dbReference>
<dbReference type="Proteomes" id="UP000214720">
    <property type="component" value="Unassembled WGS sequence"/>
</dbReference>
<dbReference type="SUPFAM" id="SSF81338">
    <property type="entry name" value="Aquaporin-like"/>
    <property type="match status" value="1"/>
</dbReference>
<dbReference type="Gene3D" id="1.20.1080.10">
    <property type="entry name" value="Glycerol uptake facilitator protein"/>
    <property type="match status" value="1"/>
</dbReference>
<dbReference type="PRINTS" id="PR00783">
    <property type="entry name" value="MINTRINSICP"/>
</dbReference>
<evidence type="ECO:0000256" key="1">
    <source>
        <dbReference type="ARBA" id="ARBA00004651"/>
    </source>
</evidence>
<evidence type="ECO:0000256" key="2">
    <source>
        <dbReference type="ARBA" id="ARBA00006175"/>
    </source>
</evidence>
<dbReference type="GO" id="GO:0005886">
    <property type="term" value="C:plasma membrane"/>
    <property type="evidence" value="ECO:0007669"/>
    <property type="project" value="UniProtKB-SubCell"/>
</dbReference>
<dbReference type="InterPro" id="IPR023271">
    <property type="entry name" value="Aquaporin-like"/>
</dbReference>
<evidence type="ECO:0000256" key="8">
    <source>
        <dbReference type="RuleBase" id="RU000477"/>
    </source>
</evidence>
<feature type="transmembrane region" description="Helical" evidence="9">
    <location>
        <begin position="81"/>
        <end position="103"/>
    </location>
</feature>